<sequence>MTRVNTNNLGLIPLAGVCSYEDACKVGYDIDHNVDLLRRYLYSESQLTKIYAAHIANTPEWEVKGAFGLHIWLDAEHSAALRKRVTEMREPPLHLDKVPDDLLEAFFSEVIRAETTLELLVGIYRVAKPELVRSLKKHLSETNPLVDHPTCRALKLILVEEEEMIPWGEAAIQALILTDEDQQAALKWQQHLESILYAAGGISGDLAKPADWQLTVPRSDGQPFEMKVEPRRDARFSDSYNSTANFDQYYFDENRPADERTYALLFKRLREMDVPEWMGPIIYKTTGKPWEFYQDLSRQLWDEARHSMMGEVGLYQDAVEFYMYPVEFLTTMALNNTATPLEAHLVLWYIEQGLMPKDTGKHFEWVVAKESDNDLAKTFQDYDWADEVLHAQIGRKWLVPEFKDMGELKQQAESVMNRNLAEKVRLSQRSEQKEWWPDFLAEIRAGRERTRGGVTAS</sequence>
<gene>
    <name evidence="1" type="ORF">MJB10_16580</name>
</gene>
<name>A0AA96LKE2_9BACL</name>
<proteinExistence type="predicted"/>
<dbReference type="Proteomes" id="UP001304650">
    <property type="component" value="Chromosome"/>
</dbReference>
<keyword evidence="2" id="KW-1185">Reference proteome</keyword>
<evidence type="ECO:0000313" key="1">
    <source>
        <dbReference type="EMBL" id="WNR42732.1"/>
    </source>
</evidence>
<dbReference type="SUPFAM" id="SSF47240">
    <property type="entry name" value="Ferritin-like"/>
    <property type="match status" value="1"/>
</dbReference>
<protein>
    <recommendedName>
        <fullName evidence="3">DUF455 family protein</fullName>
    </recommendedName>
</protein>
<organism evidence="1 2">
    <name type="scientific">Paenibacillus roseopurpureus</name>
    <dbReference type="NCBI Taxonomy" id="2918901"/>
    <lineage>
        <taxon>Bacteria</taxon>
        <taxon>Bacillati</taxon>
        <taxon>Bacillota</taxon>
        <taxon>Bacilli</taxon>
        <taxon>Bacillales</taxon>
        <taxon>Paenibacillaceae</taxon>
        <taxon>Paenibacillus</taxon>
    </lineage>
</organism>
<dbReference type="RefSeq" id="WP_314796429.1">
    <property type="nucleotide sequence ID" value="NZ_CP130319.1"/>
</dbReference>
<accession>A0AA96LKE2</accession>
<dbReference type="InterPro" id="IPR009078">
    <property type="entry name" value="Ferritin-like_SF"/>
</dbReference>
<reference evidence="1" key="1">
    <citation type="submission" date="2022-02" db="EMBL/GenBank/DDBJ databases">
        <title>Paenibacillus sp. MBLB1832 Whole Genome Shotgun Sequencing.</title>
        <authorList>
            <person name="Hwang C.Y."/>
            <person name="Cho E.-S."/>
            <person name="Seo M.-J."/>
        </authorList>
    </citation>
    <scope>NUCLEOTIDE SEQUENCE</scope>
    <source>
        <strain evidence="1">MBLB1832</strain>
    </source>
</reference>
<dbReference type="EMBL" id="CP130319">
    <property type="protein sequence ID" value="WNR42732.1"/>
    <property type="molecule type" value="Genomic_DNA"/>
</dbReference>
<evidence type="ECO:0000313" key="2">
    <source>
        <dbReference type="Proteomes" id="UP001304650"/>
    </source>
</evidence>
<evidence type="ECO:0008006" key="3">
    <source>
        <dbReference type="Google" id="ProtNLM"/>
    </source>
</evidence>
<dbReference type="KEGG" id="proo:MJB10_16580"/>
<dbReference type="AlphaFoldDB" id="A0AA96LKE2"/>